<feature type="transmembrane region" description="Helical" evidence="10">
    <location>
        <begin position="1259"/>
        <end position="1283"/>
    </location>
</feature>
<dbReference type="Proteomes" id="UP000001554">
    <property type="component" value="Chromosome 6"/>
</dbReference>
<dbReference type="GeneID" id="118417475"/>
<comment type="caution">
    <text evidence="8">Lacks conserved residue(s) required for the propagation of feature annotation.</text>
</comment>
<evidence type="ECO:0000256" key="9">
    <source>
        <dbReference type="SAM" id="MobiDB-lite"/>
    </source>
</evidence>
<dbReference type="InterPro" id="IPR013122">
    <property type="entry name" value="PKD1_2_channel"/>
</dbReference>
<evidence type="ECO:0000256" key="10">
    <source>
        <dbReference type="SAM" id="Phobius"/>
    </source>
</evidence>
<keyword evidence="3 10" id="KW-0812">Transmembrane</keyword>
<dbReference type="PROSITE" id="PS50221">
    <property type="entry name" value="GAIN_B"/>
    <property type="match status" value="1"/>
</dbReference>
<protein>
    <submittedName>
        <fullName evidence="14">Polycystic kidney disease protein 1-like 2</fullName>
    </submittedName>
</protein>
<proteinExistence type="inferred from homology"/>
<dbReference type="Pfam" id="PF08016">
    <property type="entry name" value="PKD_channel"/>
    <property type="match status" value="1"/>
</dbReference>
<dbReference type="Pfam" id="PF01477">
    <property type="entry name" value="PLAT"/>
    <property type="match status" value="1"/>
</dbReference>
<comment type="similarity">
    <text evidence="2">Belongs to the polycystin family.</text>
</comment>
<dbReference type="RefSeq" id="XP_035678934.1">
    <property type="nucleotide sequence ID" value="XM_035823041.1"/>
</dbReference>
<dbReference type="InterPro" id="IPR051223">
    <property type="entry name" value="Polycystin"/>
</dbReference>
<evidence type="ECO:0000256" key="4">
    <source>
        <dbReference type="ARBA" id="ARBA00022729"/>
    </source>
</evidence>
<dbReference type="OrthoDB" id="10264154at2759"/>
<dbReference type="InterPro" id="IPR046791">
    <property type="entry name" value="Polycystin_dom"/>
</dbReference>
<dbReference type="CDD" id="cd01752">
    <property type="entry name" value="PLAT_polycystin"/>
    <property type="match status" value="1"/>
</dbReference>
<dbReference type="SUPFAM" id="SSF49723">
    <property type="entry name" value="Lipase/lipooxygenase domain (PLAT/LH2 domain)"/>
    <property type="match status" value="1"/>
</dbReference>
<feature type="transmembrane region" description="Helical" evidence="10">
    <location>
        <begin position="662"/>
        <end position="684"/>
    </location>
</feature>
<evidence type="ECO:0000313" key="13">
    <source>
        <dbReference type="Proteomes" id="UP000001554"/>
    </source>
</evidence>
<dbReference type="GO" id="GO:0005262">
    <property type="term" value="F:calcium channel activity"/>
    <property type="evidence" value="ECO:0000318"/>
    <property type="project" value="GO_Central"/>
</dbReference>
<dbReference type="Pfam" id="PF01825">
    <property type="entry name" value="GPS"/>
    <property type="match status" value="1"/>
</dbReference>
<evidence type="ECO:0000256" key="2">
    <source>
        <dbReference type="ARBA" id="ARBA00007200"/>
    </source>
</evidence>
<feature type="transmembrane region" description="Helical" evidence="10">
    <location>
        <begin position="414"/>
        <end position="433"/>
    </location>
</feature>
<gene>
    <name evidence="14" type="primary">LOC118417475</name>
</gene>
<feature type="compositionally biased region" description="Basic and acidic residues" evidence="9">
    <location>
        <begin position="699"/>
        <end position="712"/>
    </location>
</feature>
<keyword evidence="5 10" id="KW-1133">Transmembrane helix</keyword>
<evidence type="ECO:0000256" key="5">
    <source>
        <dbReference type="ARBA" id="ARBA00022989"/>
    </source>
</evidence>
<reference evidence="13" key="1">
    <citation type="journal article" date="2020" name="Nat. Ecol. Evol.">
        <title>Deeply conserved synteny resolves early events in vertebrate evolution.</title>
        <authorList>
            <person name="Simakov O."/>
            <person name="Marletaz F."/>
            <person name="Yue J.X."/>
            <person name="O'Connell B."/>
            <person name="Jenkins J."/>
            <person name="Brandt A."/>
            <person name="Calef R."/>
            <person name="Tung C.H."/>
            <person name="Huang T.K."/>
            <person name="Schmutz J."/>
            <person name="Satoh N."/>
            <person name="Yu J.K."/>
            <person name="Putnam N.H."/>
            <person name="Green R.E."/>
            <person name="Rokhsar D.S."/>
        </authorList>
    </citation>
    <scope>NUCLEOTIDE SEQUENCE [LARGE SCALE GENOMIC DNA]</scope>
    <source>
        <strain evidence="13">S238N-H82</strain>
    </source>
</reference>
<evidence type="ECO:0000256" key="1">
    <source>
        <dbReference type="ARBA" id="ARBA00004141"/>
    </source>
</evidence>
<dbReference type="GO" id="GO:0016020">
    <property type="term" value="C:membrane"/>
    <property type="evidence" value="ECO:0000318"/>
    <property type="project" value="GO_Central"/>
</dbReference>
<accession>A0A9J7MU76</accession>
<dbReference type="SMART" id="SM00308">
    <property type="entry name" value="LH2"/>
    <property type="match status" value="1"/>
</dbReference>
<keyword evidence="13" id="KW-1185">Reference proteome</keyword>
<feature type="domain" description="GAIN-B" evidence="12">
    <location>
        <begin position="253"/>
        <end position="398"/>
    </location>
</feature>
<evidence type="ECO:0000259" key="12">
    <source>
        <dbReference type="PROSITE" id="PS50221"/>
    </source>
</evidence>
<dbReference type="Gene3D" id="2.60.220.50">
    <property type="match status" value="1"/>
</dbReference>
<dbReference type="FunFam" id="2.60.60.20:FF:000044">
    <property type="match status" value="1"/>
</dbReference>
<feature type="transmembrane region" description="Helical" evidence="10">
    <location>
        <begin position="621"/>
        <end position="642"/>
    </location>
</feature>
<name>A0A9J7MU76_BRAFL</name>
<dbReference type="InterPro" id="IPR046338">
    <property type="entry name" value="GAIN_dom_sf"/>
</dbReference>
<dbReference type="PANTHER" id="PTHR10877">
    <property type="entry name" value="POLYCYSTIN FAMILY MEMBER"/>
    <property type="match status" value="1"/>
</dbReference>
<dbReference type="InterPro" id="IPR042060">
    <property type="entry name" value="PLAT_polycystin1"/>
</dbReference>
<dbReference type="InterPro" id="IPR036392">
    <property type="entry name" value="PLAT/LH2_dom_sf"/>
</dbReference>
<organism evidence="13 14">
    <name type="scientific">Branchiostoma floridae</name>
    <name type="common">Florida lancelet</name>
    <name type="synonym">Amphioxus</name>
    <dbReference type="NCBI Taxonomy" id="7739"/>
    <lineage>
        <taxon>Eukaryota</taxon>
        <taxon>Metazoa</taxon>
        <taxon>Chordata</taxon>
        <taxon>Cephalochordata</taxon>
        <taxon>Leptocardii</taxon>
        <taxon>Amphioxiformes</taxon>
        <taxon>Branchiostomatidae</taxon>
        <taxon>Branchiostoma</taxon>
    </lineage>
</organism>
<evidence type="ECO:0000256" key="6">
    <source>
        <dbReference type="ARBA" id="ARBA00023136"/>
    </source>
</evidence>
<feature type="domain" description="PLAT" evidence="11">
    <location>
        <begin position="458"/>
        <end position="575"/>
    </location>
</feature>
<feature type="region of interest" description="Disordered" evidence="9">
    <location>
        <begin position="753"/>
        <end position="798"/>
    </location>
</feature>
<dbReference type="InterPro" id="IPR057244">
    <property type="entry name" value="GAIN_B"/>
</dbReference>
<evidence type="ECO:0000256" key="3">
    <source>
        <dbReference type="ARBA" id="ARBA00022692"/>
    </source>
</evidence>
<reference evidence="14" key="2">
    <citation type="submission" date="2025-08" db="UniProtKB">
        <authorList>
            <consortium name="RefSeq"/>
        </authorList>
    </citation>
    <scope>IDENTIFICATION</scope>
    <source>
        <strain evidence="14">S238N-H82</strain>
        <tissue evidence="14">Testes</tissue>
    </source>
</reference>
<keyword evidence="4" id="KW-0732">Signal</keyword>
<sequence>MQNQPEEELGIEEAEESSVFLTSALVNVMRASSYSSVEAKTKLTGRTKTDKLQQTKTATGRVFEALDAMNDVVLRRKRPNEKPTLLQQDNFELSLRKQTCDQMSPQIVTTTEANGGWFRTPDASVLFGENTCKEPIDSETYQTSLNPYEYAGDSDRVQSSVGALKFKNEAGVLAVSDLETPVEVVVKRKGAVQVQTEQGRTGRTGTGFVSMHSFNVTEEENSIHVMVTPDLNWVPIRLYLWRQDQPIKGQHGWNVTLPLPPDQLYSVRWLDGEDITVDPYSWYWTPEDLASGDGETHFLGVEHVPFNKSGFDLSDLETLENRTLTVELSYSDENFTLPYTVTILSTRCLFFDDQMHRWKSDGCRIGPLTNTDITHCFCDHLTAFGSDFQFFVAPNSLNILQALQGFNNISENPAVVVTISVIVGIYILMVLWARWKDKKDVEKVGATVLGTSPGGGCSVYQVVVFTGARANAGTTAKVSVIFYGDKGESGPHELDDVRRMTFCTGGVDSFVVTCAGTMGPLNYIHVWHDNSGDDPSWFLNKIIVTDVYTERKYYFLCNKWFAVEEGDGKVERVFPVASDRELKRFKTIFSSKTGTGFRDDHLWFSVLGRPAYSTFSRVQRISCCLSLLLCTMLANIMFFGTGDSFQKPPTVDIFGFDVQLPISWAEIMIAIESALLVFPVNLAIVQIFRHCGPRPVQPRKTDRGKGRERSRQSESSYGQSSSVPSSPVTVITDITDDDRELVREILSSYKTPSQRMSLKSAKAKSRSSKSSKTSREENASNLKRPLSEDGSYDVKQAGSAKNRRKGKKTFLLPWWCVYIGWFLVFSSCFVSAFFTILYGFEYGRQKAEAWLFTFLTSFFFDLVITQPIKILLLGMFFALIIKKIDTSGEDVAPMPIQEDEEYLAQVKDMMQNCLFKFQDMDRGTRSMTPRATGPPDDQELLKARQQRFLELSLRSALMELSFFITYVFILILVANGNRDFYMYHMTNDVKNVLADPFSKITERQDFWNFMKDKVVPELYTSEWYNGEAIDSSKLGFLSDYSSYIVGPVQLRQLRVQQSGTCEIPGAMANTTATCNGDYSWWNNEAGHYTPGWREWAIVSNDSVDVANVSSELRPWLYQSTDLTTATPHYGLHGMYYGGGYMLELQSNDSDVDLQIIEDLEMEQWIDSYTRAIFIELIVFNPNANLFSVVSLLAEFPGLGKVYTTHEVTTVRLYLYQTTWSFVVLAFQIIFVLVTFVFVYREVNRIMLMGTDYFRLFWNLVELCVCLLSLAQIGLQLYTLYIILDFNKAGTTSDRSYSKYKQAASWDQLNTYVQAWLVCAATLKLMHLCRFNKHVERSAHTLTRSAKPMLNYMIIFVIYVSAFCMLTYLVLGASLEGYAPYITNVETMLGVMLGGFDYNALSDAHGFLGPVIFFGYLTFVNFLLLMMFCAILDVAYHEVIEGESEEEISKNQKITELAMERAGVAYQTAANAIQKLLDRETHVKHIRGSTPTYTKDELMEDLLQARRKALSFIRSMESEEKETHGYYDNLAYTSNHGYSKSTKESLRFSSLGKREEPRVWVRELR</sequence>
<dbReference type="SMART" id="SM00303">
    <property type="entry name" value="GPS"/>
    <property type="match status" value="1"/>
</dbReference>
<dbReference type="OMA" id="NTDITHC"/>
<evidence type="ECO:0000313" key="14">
    <source>
        <dbReference type="RefSeq" id="XP_035678934.1"/>
    </source>
</evidence>
<feature type="transmembrane region" description="Helical" evidence="10">
    <location>
        <begin position="951"/>
        <end position="974"/>
    </location>
</feature>
<feature type="region of interest" description="Disordered" evidence="9">
    <location>
        <begin position="695"/>
        <end position="729"/>
    </location>
</feature>
<dbReference type="GO" id="GO:0050982">
    <property type="term" value="P:detection of mechanical stimulus"/>
    <property type="evidence" value="ECO:0000318"/>
    <property type="project" value="GO_Central"/>
</dbReference>
<dbReference type="InterPro" id="IPR000203">
    <property type="entry name" value="GPS"/>
</dbReference>
<evidence type="ECO:0000256" key="8">
    <source>
        <dbReference type="PROSITE-ProRule" id="PRU00152"/>
    </source>
</evidence>
<keyword evidence="6 10" id="KW-0472">Membrane</keyword>
<dbReference type="KEGG" id="bfo:118417475"/>
<keyword evidence="7" id="KW-1015">Disulfide bond</keyword>
<comment type="subcellular location">
    <subcellularLocation>
        <location evidence="1">Membrane</location>
        <topology evidence="1">Multi-pass membrane protein</topology>
    </subcellularLocation>
</comment>
<feature type="transmembrane region" description="Helical" evidence="10">
    <location>
        <begin position="1406"/>
        <end position="1431"/>
    </location>
</feature>
<evidence type="ECO:0000256" key="7">
    <source>
        <dbReference type="ARBA" id="ARBA00023157"/>
    </source>
</evidence>
<evidence type="ECO:0000259" key="11">
    <source>
        <dbReference type="PROSITE" id="PS50095"/>
    </source>
</evidence>
<feature type="transmembrane region" description="Helical" evidence="10">
    <location>
        <begin position="1310"/>
        <end position="1328"/>
    </location>
</feature>
<dbReference type="Gene3D" id="2.60.60.20">
    <property type="entry name" value="PLAT/LH2 domain"/>
    <property type="match status" value="1"/>
</dbReference>
<feature type="compositionally biased region" description="Low complexity" evidence="9">
    <location>
        <begin position="713"/>
        <end position="729"/>
    </location>
</feature>
<feature type="transmembrane region" description="Helical" evidence="10">
    <location>
        <begin position="811"/>
        <end position="838"/>
    </location>
</feature>
<dbReference type="InterPro" id="IPR001024">
    <property type="entry name" value="PLAT/LH2_dom"/>
</dbReference>
<feature type="transmembrane region" description="Helical" evidence="10">
    <location>
        <begin position="1219"/>
        <end position="1239"/>
    </location>
</feature>
<dbReference type="PANTHER" id="PTHR10877:SF194">
    <property type="entry name" value="LOCATION OF VULVA DEFECTIVE 1"/>
    <property type="match status" value="1"/>
</dbReference>
<feature type="transmembrane region" description="Helical" evidence="10">
    <location>
        <begin position="1349"/>
        <end position="1370"/>
    </location>
</feature>
<dbReference type="PROSITE" id="PS50095">
    <property type="entry name" value="PLAT"/>
    <property type="match status" value="1"/>
</dbReference>
<feature type="transmembrane region" description="Helical" evidence="10">
    <location>
        <begin position="858"/>
        <end position="881"/>
    </location>
</feature>
<dbReference type="Pfam" id="PF20519">
    <property type="entry name" value="Polycystin_dom"/>
    <property type="match status" value="1"/>
</dbReference>